<dbReference type="GO" id="GO:0044666">
    <property type="term" value="C:MLL3/4 complex"/>
    <property type="evidence" value="ECO:0007669"/>
    <property type="project" value="TreeGrafter"/>
</dbReference>
<dbReference type="PANTHER" id="PTHR28467:SF1">
    <property type="entry name" value="PAXIP1-ASSOCIATED GLUTAMATE-RICH PROTEIN 1"/>
    <property type="match status" value="1"/>
</dbReference>
<feature type="region of interest" description="Disordered" evidence="1">
    <location>
        <begin position="368"/>
        <end position="389"/>
    </location>
</feature>
<feature type="compositionally biased region" description="Polar residues" evidence="1">
    <location>
        <begin position="56"/>
        <end position="71"/>
    </location>
</feature>
<feature type="region of interest" description="Disordered" evidence="1">
    <location>
        <begin position="189"/>
        <end position="255"/>
    </location>
</feature>
<protein>
    <submittedName>
        <fullName evidence="2">PAXIP1-associated glutamate-rich protein 1A</fullName>
    </submittedName>
</protein>
<proteinExistence type="predicted"/>
<feature type="region of interest" description="Disordered" evidence="1">
    <location>
        <begin position="1"/>
        <end position="126"/>
    </location>
</feature>
<feature type="region of interest" description="Disordered" evidence="1">
    <location>
        <begin position="145"/>
        <end position="176"/>
    </location>
</feature>
<accession>A0A9Q1CCC9</accession>
<gene>
    <name evidence="2" type="ORF">HOLleu_09514</name>
</gene>
<keyword evidence="3" id="KW-1185">Reference proteome</keyword>
<reference evidence="2" key="1">
    <citation type="submission" date="2021-10" db="EMBL/GenBank/DDBJ databases">
        <title>Tropical sea cucumber genome reveals ecological adaptation and Cuvierian tubules defense mechanism.</title>
        <authorList>
            <person name="Chen T."/>
        </authorList>
    </citation>
    <scope>NUCLEOTIDE SEQUENCE</scope>
    <source>
        <strain evidence="2">Nanhai2018</strain>
        <tissue evidence="2">Muscle</tissue>
    </source>
</reference>
<feature type="compositionally biased region" description="Basic and acidic residues" evidence="1">
    <location>
        <begin position="72"/>
        <end position="113"/>
    </location>
</feature>
<dbReference type="GO" id="GO:0030331">
    <property type="term" value="F:nuclear estrogen receptor binding"/>
    <property type="evidence" value="ECO:0007669"/>
    <property type="project" value="TreeGrafter"/>
</dbReference>
<dbReference type="PANTHER" id="PTHR28467">
    <property type="entry name" value="PAXIP1-ASSOCIATED GLUTAMATE-RICH PROTEIN 1"/>
    <property type="match status" value="1"/>
</dbReference>
<name>A0A9Q1CCC9_HOLLE</name>
<feature type="compositionally biased region" description="Basic and acidic residues" evidence="1">
    <location>
        <begin position="202"/>
        <end position="237"/>
    </location>
</feature>
<feature type="compositionally biased region" description="Basic and acidic residues" evidence="1">
    <location>
        <begin position="165"/>
        <end position="176"/>
    </location>
</feature>
<sequence>MDEEKNEVPQPPVSASALTTPLMEDAKTVESKEKEQPVHSLEQKASELAHMDTLCGNVSQDAGQDKASTSNDKSDGQKDKFWPRGSCSDKDVESVVKKVVDRVSKERDEKDHGLPQIDTESSDNKVMEKVHEGVAEMKLIEQKDGVDTSKVMDEEKPSGINETTEVIKSEEKYNYADDLEKKDNEAVNMIPMDVDPPPSAHEQVKSIVDVREGEKDKSPIKNEDNDSKEEEMYRNDDWDFPPSDNEDGNFTSEPPPRVIIELYEKLAKEEVLDLEWTCLGRRTPEEEVQEMEVEDASKDNQEEMVNKPVEEDPTEFDFDIDTMMQNKVTPRRMAVFDQGGSGSAKKRVAQMDRVINDLRRFSKINEEMVKTGDATPPAPTNLEVTPQRPLGKFHIRRDLHQ</sequence>
<dbReference type="OrthoDB" id="10067843at2759"/>
<dbReference type="Pfam" id="PF15364">
    <property type="entry name" value="PAXIP1_C"/>
    <property type="match status" value="1"/>
</dbReference>
<evidence type="ECO:0000313" key="3">
    <source>
        <dbReference type="Proteomes" id="UP001152320"/>
    </source>
</evidence>
<feature type="region of interest" description="Disordered" evidence="1">
    <location>
        <begin position="283"/>
        <end position="314"/>
    </location>
</feature>
<feature type="compositionally biased region" description="Basic and acidic residues" evidence="1">
    <location>
        <begin position="295"/>
        <end position="310"/>
    </location>
</feature>
<dbReference type="AlphaFoldDB" id="A0A9Q1CCC9"/>
<dbReference type="Proteomes" id="UP001152320">
    <property type="component" value="Chromosome 4"/>
</dbReference>
<organism evidence="2 3">
    <name type="scientific">Holothuria leucospilota</name>
    <name type="common">Black long sea cucumber</name>
    <name type="synonym">Mertensiothuria leucospilota</name>
    <dbReference type="NCBI Taxonomy" id="206669"/>
    <lineage>
        <taxon>Eukaryota</taxon>
        <taxon>Metazoa</taxon>
        <taxon>Echinodermata</taxon>
        <taxon>Eleutherozoa</taxon>
        <taxon>Echinozoa</taxon>
        <taxon>Holothuroidea</taxon>
        <taxon>Aspidochirotacea</taxon>
        <taxon>Aspidochirotida</taxon>
        <taxon>Holothuriidae</taxon>
        <taxon>Holothuria</taxon>
    </lineage>
</organism>
<dbReference type="InterPro" id="IPR028213">
    <property type="entry name" value="PA1"/>
</dbReference>
<dbReference type="EMBL" id="JAIZAY010000004">
    <property type="protein sequence ID" value="KAJ8042692.1"/>
    <property type="molecule type" value="Genomic_DNA"/>
</dbReference>
<evidence type="ECO:0000313" key="2">
    <source>
        <dbReference type="EMBL" id="KAJ8042692.1"/>
    </source>
</evidence>
<evidence type="ECO:0000256" key="1">
    <source>
        <dbReference type="SAM" id="MobiDB-lite"/>
    </source>
</evidence>
<comment type="caution">
    <text evidence="2">The sequence shown here is derived from an EMBL/GenBank/DDBJ whole genome shotgun (WGS) entry which is preliminary data.</text>
</comment>
<feature type="compositionally biased region" description="Basic and acidic residues" evidence="1">
    <location>
        <begin position="145"/>
        <end position="157"/>
    </location>
</feature>
<dbReference type="GO" id="GO:0033148">
    <property type="term" value="P:positive regulation of intracellular estrogen receptor signaling pathway"/>
    <property type="evidence" value="ECO:0007669"/>
    <property type="project" value="TreeGrafter"/>
</dbReference>
<dbReference type="GO" id="GO:1902808">
    <property type="term" value="P:positive regulation of cell cycle G1/S phase transition"/>
    <property type="evidence" value="ECO:0007669"/>
    <property type="project" value="TreeGrafter"/>
</dbReference>
<feature type="compositionally biased region" description="Basic and acidic residues" evidence="1">
    <location>
        <begin position="24"/>
        <end position="50"/>
    </location>
</feature>